<organism evidence="1 2">
    <name type="scientific">Panagrolaimus sp. JU765</name>
    <dbReference type="NCBI Taxonomy" id="591449"/>
    <lineage>
        <taxon>Eukaryota</taxon>
        <taxon>Metazoa</taxon>
        <taxon>Ecdysozoa</taxon>
        <taxon>Nematoda</taxon>
        <taxon>Chromadorea</taxon>
        <taxon>Rhabditida</taxon>
        <taxon>Tylenchina</taxon>
        <taxon>Panagrolaimomorpha</taxon>
        <taxon>Panagrolaimoidea</taxon>
        <taxon>Panagrolaimidae</taxon>
        <taxon>Panagrolaimus</taxon>
    </lineage>
</organism>
<dbReference type="WBParaSite" id="JU765_v2.g746.t1">
    <property type="protein sequence ID" value="JU765_v2.g746.t1"/>
    <property type="gene ID" value="JU765_v2.g746"/>
</dbReference>
<protein>
    <submittedName>
        <fullName evidence="2">Mediator of RNA polymerase II transcription subunit 24</fullName>
    </submittedName>
</protein>
<dbReference type="Proteomes" id="UP000887576">
    <property type="component" value="Unplaced"/>
</dbReference>
<accession>A0AC34RJQ2</accession>
<evidence type="ECO:0000313" key="2">
    <source>
        <dbReference type="WBParaSite" id="JU765_v2.g746.t1"/>
    </source>
</evidence>
<evidence type="ECO:0000313" key="1">
    <source>
        <dbReference type="Proteomes" id="UP000887576"/>
    </source>
</evidence>
<reference evidence="2" key="1">
    <citation type="submission" date="2022-11" db="UniProtKB">
        <authorList>
            <consortium name="WormBaseParasite"/>
        </authorList>
    </citation>
    <scope>IDENTIFICATION</scope>
</reference>
<sequence length="1076" mass="124476">MSCGREAAKVQSFISRIRKNNLNHDQLLNYTSNLLKNSRNRKNDDAIAKAESLVAGGFIREDAIINALVSGFSDWHKTEHVISTCRTFKNVLDSYKFDYTLALERRNFAAKCFDFFIWLLDGIRYSLTKLEPVLRDVQKSVQFLLETLFEFCDKQIYCLMIYAYINHLNQLIDQEIILRQVNIVVDKVDELKKIDFESNVIALIEKLPTLVSAVLEGPKARALKPCSNVIPDSRPGILTLGSIYACFKTHNTDFDVGEAILIFSHTVGVPRAEMICDLLRVGLLIQLKEADAGRLALADIFVFLRIPNILKILVNYLNVTKEQIVEGLVLFLQFKSLLNEADLNNQCNFFDHLCTCLVETEVMTDEQATDLIIRRRTIIETNDELGQMLESTDASNSSALRRVRIADQIASALYSCLKNDNKLLTLVDKVLLKTDGTVERVFAVMSANGDLDEFVDRMVQINKRSEAACHDAPILRNSRMNAFDVSFMILVKLKYMFNDLRLHDYSEGSRFQTWWTSYEACLLKRSPMSVPAFDLEGSKTHYGLLKSEGAFWTETSDLSIAIDSIPGIGENMLDECRRAFLKTPEDVKKVILPLKELPCLLVCLVQWLETKQPTMDLVYELAKFFESILLEFQNDPNCSEQLAFAIYLVDYGLKHLIKKKLKEPCYTWLVTSARRELPSLRHFEVPDEQIMKEAYIFATQQAWANPGVIQLITNSNFKIWVRCWLKQILKIKTEDEVFAAVKLFLATGFVRGISTLSEMSQQLVDLLMLPESPIINLNCARPLTWLLVRLLILQIYSDQVRRRQESQRKGKTLKRKRSQIEAEETFWTPPKKLQKVDDMIMALNLKFDKEVDDSLKEQIVKQYDYIYEMQKDLEKMISIHIFDEDKNGIPDLDLDDEPLPSGEFWPLPKTIHRLNHDLFRNFEGITTTQVAISSTTISMTLRRIEKQVKVPVLRAPVTFAVYLLNELAVVPRSRYYYKLLLTYLWPDFFVHVTRVEPFGLSLNEMLKMYDFRDKRQLEHLIYFACLKRRYVQKQKRPGEEVLKVKNGKHGQFLFQIDKKRGTRWASEKITGQKFTW</sequence>
<proteinExistence type="predicted"/>
<name>A0AC34RJQ2_9BILA</name>